<feature type="domain" description="tRNA(Ile)-lysidine/2-thiocytidine synthase N-terminal" evidence="7">
    <location>
        <begin position="27"/>
        <end position="209"/>
    </location>
</feature>
<evidence type="ECO:0000259" key="7">
    <source>
        <dbReference type="Pfam" id="PF01171"/>
    </source>
</evidence>
<dbReference type="RefSeq" id="WP_241602120.1">
    <property type="nucleotide sequence ID" value="NZ_JAKVIN010000006.1"/>
</dbReference>
<evidence type="ECO:0000256" key="1">
    <source>
        <dbReference type="ARBA" id="ARBA00022598"/>
    </source>
</evidence>
<evidence type="ECO:0000256" key="3">
    <source>
        <dbReference type="ARBA" id="ARBA00022741"/>
    </source>
</evidence>
<dbReference type="HAMAP" id="MF_01161">
    <property type="entry name" value="tRNA_Ile_lys_synt"/>
    <property type="match status" value="1"/>
</dbReference>
<dbReference type="NCBIfam" id="TIGR02432">
    <property type="entry name" value="lysidine_TilS_N"/>
    <property type="match status" value="1"/>
</dbReference>
<dbReference type="GO" id="GO:0032267">
    <property type="term" value="F:tRNA(Ile)-lysidine synthase activity"/>
    <property type="evidence" value="ECO:0007669"/>
    <property type="project" value="UniProtKB-EC"/>
</dbReference>
<dbReference type="InterPro" id="IPR012094">
    <property type="entry name" value="tRNA_Ile_lys_synt"/>
</dbReference>
<keyword evidence="9" id="KW-1185">Reference proteome</keyword>
<sequence length="428" mass="46060">MVVTRADDTVIEAADRLFKSFKRPVTLLVAVSGGSDSMGLLLSLAELCASGHYPGIRLCACTVDHDLRAGSAEEAQWVATVCAHHGVHHLTRRWSGLKPQAGLQAAARAKRYALLVDAAGEAGADAILSAHTLDDQHETVTMRATRSQEGVGLSGMADAVLLESAIWLLRPFLGLGRAEIRSFLQERGQGWIDDPSNSNPKFERVRVRSGDDPRVSAVEPNQRFSLSLRGAYFLRDRVQAASEAFLLSPNGVHAALGDPAAWRALLLLAATAGGRPHVIEARAAGRLRAFLASDTLSRLTAGRVVFDRRRDGLYLYRECRDIAAVTVPPEGVALWDGRYRLANRGGRAIIVTASDEVGGKGLRGPALRAASAAPRLIFERGGRVPDGAVLSERLIAPYTHFLPRFDLPLAQALAVLCGRLPFLSPPNE</sequence>
<dbReference type="Gene3D" id="3.40.50.620">
    <property type="entry name" value="HUPs"/>
    <property type="match status" value="1"/>
</dbReference>
<evidence type="ECO:0000256" key="4">
    <source>
        <dbReference type="ARBA" id="ARBA00022840"/>
    </source>
</evidence>
<dbReference type="Pfam" id="PF01171">
    <property type="entry name" value="ATP_bind_3"/>
    <property type="match status" value="1"/>
</dbReference>
<gene>
    <name evidence="6 8" type="primary">tilS</name>
    <name evidence="8" type="ORF">MKI86_15680</name>
</gene>
<keyword evidence="3 6" id="KW-0547">Nucleotide-binding</keyword>
<protein>
    <recommendedName>
        <fullName evidence="6">tRNA(Ile)-lysidine synthase</fullName>
        <ecNumber evidence="6">6.3.4.19</ecNumber>
    </recommendedName>
    <alternativeName>
        <fullName evidence="6">tRNA(Ile)-2-lysyl-cytidine synthase</fullName>
    </alternativeName>
    <alternativeName>
        <fullName evidence="6">tRNA(Ile)-lysidine synthetase</fullName>
    </alternativeName>
</protein>
<dbReference type="InterPro" id="IPR012795">
    <property type="entry name" value="tRNA_Ile_lys_synt_N"/>
</dbReference>
<dbReference type="EMBL" id="JAKVIN010000006">
    <property type="protein sequence ID" value="MCJ8150592.1"/>
    <property type="molecule type" value="Genomic_DNA"/>
</dbReference>
<evidence type="ECO:0000313" key="8">
    <source>
        <dbReference type="EMBL" id="MCJ8150592.1"/>
    </source>
</evidence>
<name>A0ABT0CPP7_9HYPH</name>
<dbReference type="CDD" id="cd01992">
    <property type="entry name" value="TilS_N"/>
    <property type="match status" value="1"/>
</dbReference>
<keyword evidence="1 6" id="KW-0436">Ligase</keyword>
<comment type="catalytic activity">
    <reaction evidence="5 6">
        <text>cytidine(34) in tRNA(Ile2) + L-lysine + ATP = lysidine(34) in tRNA(Ile2) + AMP + diphosphate + H(+)</text>
        <dbReference type="Rhea" id="RHEA:43744"/>
        <dbReference type="Rhea" id="RHEA-COMP:10625"/>
        <dbReference type="Rhea" id="RHEA-COMP:10670"/>
        <dbReference type="ChEBI" id="CHEBI:15378"/>
        <dbReference type="ChEBI" id="CHEBI:30616"/>
        <dbReference type="ChEBI" id="CHEBI:32551"/>
        <dbReference type="ChEBI" id="CHEBI:33019"/>
        <dbReference type="ChEBI" id="CHEBI:82748"/>
        <dbReference type="ChEBI" id="CHEBI:83665"/>
        <dbReference type="ChEBI" id="CHEBI:456215"/>
        <dbReference type="EC" id="6.3.4.19"/>
    </reaction>
</comment>
<evidence type="ECO:0000313" key="9">
    <source>
        <dbReference type="Proteomes" id="UP001201844"/>
    </source>
</evidence>
<comment type="function">
    <text evidence="6">Ligates lysine onto the cytidine present at position 34 of the AUA codon-specific tRNA(Ile) that contains the anticodon CAU, in an ATP-dependent manner. Cytidine is converted to lysidine, thus changing the amino acid specificity of the tRNA from methionine to isoleucine.</text>
</comment>
<evidence type="ECO:0000256" key="6">
    <source>
        <dbReference type="HAMAP-Rule" id="MF_01161"/>
    </source>
</evidence>
<evidence type="ECO:0000256" key="2">
    <source>
        <dbReference type="ARBA" id="ARBA00022694"/>
    </source>
</evidence>
<reference evidence="8 9" key="1">
    <citation type="submission" date="2022-02" db="EMBL/GenBank/DDBJ databases">
        <title>Shinella B3.7 sp. nov., isolated from Sediment (Zhairuo Island).</title>
        <authorList>
            <person name="Chen G."/>
        </authorList>
    </citation>
    <scope>NUCLEOTIDE SEQUENCE [LARGE SCALE GENOMIC DNA]</scope>
    <source>
        <strain evidence="8 9">B3.7</strain>
    </source>
</reference>
<organism evidence="8 9">
    <name type="scientific">Shinella sedimenti</name>
    <dbReference type="NCBI Taxonomy" id="2919913"/>
    <lineage>
        <taxon>Bacteria</taxon>
        <taxon>Pseudomonadati</taxon>
        <taxon>Pseudomonadota</taxon>
        <taxon>Alphaproteobacteria</taxon>
        <taxon>Hyphomicrobiales</taxon>
        <taxon>Rhizobiaceae</taxon>
        <taxon>Shinella</taxon>
    </lineage>
</organism>
<keyword evidence="4 6" id="KW-0067">ATP-binding</keyword>
<comment type="caution">
    <text evidence="8">The sequence shown here is derived from an EMBL/GenBank/DDBJ whole genome shotgun (WGS) entry which is preliminary data.</text>
</comment>
<accession>A0ABT0CPP7</accession>
<comment type="domain">
    <text evidence="6">The N-terminal region contains the highly conserved SGGXDS motif, predicted to be a P-loop motif involved in ATP binding.</text>
</comment>
<comment type="subcellular location">
    <subcellularLocation>
        <location evidence="6">Cytoplasm</location>
    </subcellularLocation>
</comment>
<dbReference type="SUPFAM" id="SSF52402">
    <property type="entry name" value="Adenine nucleotide alpha hydrolases-like"/>
    <property type="match status" value="1"/>
</dbReference>
<keyword evidence="6" id="KW-0963">Cytoplasm</keyword>
<dbReference type="InterPro" id="IPR014729">
    <property type="entry name" value="Rossmann-like_a/b/a_fold"/>
</dbReference>
<evidence type="ECO:0000256" key="5">
    <source>
        <dbReference type="ARBA" id="ARBA00048539"/>
    </source>
</evidence>
<proteinExistence type="inferred from homology"/>
<feature type="binding site" evidence="6">
    <location>
        <begin position="32"/>
        <end position="37"/>
    </location>
    <ligand>
        <name>ATP</name>
        <dbReference type="ChEBI" id="CHEBI:30616"/>
    </ligand>
</feature>
<dbReference type="Proteomes" id="UP001201844">
    <property type="component" value="Unassembled WGS sequence"/>
</dbReference>
<dbReference type="PANTHER" id="PTHR43033:SF1">
    <property type="entry name" value="TRNA(ILE)-LYSIDINE SYNTHASE-RELATED"/>
    <property type="match status" value="1"/>
</dbReference>
<dbReference type="EC" id="6.3.4.19" evidence="6"/>
<dbReference type="InterPro" id="IPR011063">
    <property type="entry name" value="TilS/TtcA_N"/>
</dbReference>
<dbReference type="PANTHER" id="PTHR43033">
    <property type="entry name" value="TRNA(ILE)-LYSIDINE SYNTHASE-RELATED"/>
    <property type="match status" value="1"/>
</dbReference>
<keyword evidence="2 6" id="KW-0819">tRNA processing</keyword>
<comment type="similarity">
    <text evidence="6">Belongs to the tRNA(Ile)-lysidine synthase family.</text>
</comment>